<feature type="domain" description="Metallo-beta-lactamase" evidence="3">
    <location>
        <begin position="50"/>
        <end position="237"/>
    </location>
</feature>
<keyword evidence="1 4" id="KW-0378">Hydrolase</keyword>
<dbReference type="GO" id="GO:0016787">
    <property type="term" value="F:hydrolase activity"/>
    <property type="evidence" value="ECO:0007669"/>
    <property type="project" value="UniProtKB-KW"/>
</dbReference>
<feature type="signal peptide" evidence="2">
    <location>
        <begin position="1"/>
        <end position="25"/>
    </location>
</feature>
<evidence type="ECO:0000313" key="4">
    <source>
        <dbReference type="EMBL" id="KAB3561620.1"/>
    </source>
</evidence>
<dbReference type="PROSITE" id="PS51257">
    <property type="entry name" value="PROKAR_LIPOPROTEIN"/>
    <property type="match status" value="1"/>
</dbReference>
<dbReference type="Proteomes" id="UP000437380">
    <property type="component" value="Unassembled WGS sequence"/>
</dbReference>
<evidence type="ECO:0000259" key="3">
    <source>
        <dbReference type="Pfam" id="PF12706"/>
    </source>
</evidence>
<dbReference type="Proteomes" id="UP000470777">
    <property type="component" value="Unassembled WGS sequence"/>
</dbReference>
<evidence type="ECO:0000313" key="7">
    <source>
        <dbReference type="EMBL" id="KAB6699223.1"/>
    </source>
</evidence>
<dbReference type="SUPFAM" id="SSF56281">
    <property type="entry name" value="Metallo-hydrolase/oxidoreductase"/>
    <property type="match status" value="1"/>
</dbReference>
<dbReference type="Proteomes" id="UP000433382">
    <property type="component" value="Unassembled WGS sequence"/>
</dbReference>
<dbReference type="Pfam" id="PF12706">
    <property type="entry name" value="Lactamase_B_2"/>
    <property type="match status" value="1"/>
</dbReference>
<dbReference type="RefSeq" id="WP_130085234.1">
    <property type="nucleotide sequence ID" value="NZ_JAHYMS010000018.1"/>
</dbReference>
<evidence type="ECO:0000313" key="8">
    <source>
        <dbReference type="Proteomes" id="UP000433382"/>
    </source>
</evidence>
<dbReference type="InterPro" id="IPR050114">
    <property type="entry name" value="UPF0173_UPF0282_UlaG_hydrolase"/>
</dbReference>
<dbReference type="EMBL" id="WDAG01000013">
    <property type="protein sequence ID" value="KAB6658957.1"/>
    <property type="molecule type" value="Genomic_DNA"/>
</dbReference>
<evidence type="ECO:0000313" key="10">
    <source>
        <dbReference type="Proteomes" id="UP000470777"/>
    </source>
</evidence>
<evidence type="ECO:0000313" key="6">
    <source>
        <dbReference type="EMBL" id="KAB6693209.1"/>
    </source>
</evidence>
<accession>A0A6I0G1J7</accession>
<evidence type="ECO:0000256" key="2">
    <source>
        <dbReference type="SAM" id="SignalP"/>
    </source>
</evidence>
<gene>
    <name evidence="4" type="ORF">GAY01_23260</name>
    <name evidence="7" type="ORF">GAY17_12345</name>
    <name evidence="5" type="ORF">GAZ76_12195</name>
    <name evidence="6" type="ORF">GAZ92_10805</name>
</gene>
<name>A0A6I0G1J7_PHOVU</name>
<evidence type="ECO:0000313" key="5">
    <source>
        <dbReference type="EMBL" id="KAB6658957.1"/>
    </source>
</evidence>
<dbReference type="Gene3D" id="3.60.15.10">
    <property type="entry name" value="Ribonuclease Z/Hydroxyacylglutathione hydrolase-like"/>
    <property type="match status" value="1"/>
</dbReference>
<dbReference type="EMBL" id="WCZY01000013">
    <property type="protein sequence ID" value="KAB6693209.1"/>
    <property type="molecule type" value="Genomic_DNA"/>
</dbReference>
<feature type="chain" id="PRO_5044633121" evidence="2">
    <location>
        <begin position="26"/>
        <end position="287"/>
    </location>
</feature>
<comment type="caution">
    <text evidence="4">The sequence shown here is derived from an EMBL/GenBank/DDBJ whole genome shotgun (WGS) entry which is preliminary data.</text>
</comment>
<dbReference type="Proteomes" id="UP000470952">
    <property type="component" value="Unassembled WGS sequence"/>
</dbReference>
<proteinExistence type="predicted"/>
<evidence type="ECO:0000313" key="11">
    <source>
        <dbReference type="Proteomes" id="UP000470952"/>
    </source>
</evidence>
<evidence type="ECO:0000313" key="9">
    <source>
        <dbReference type="Proteomes" id="UP000437380"/>
    </source>
</evidence>
<dbReference type="PANTHER" id="PTHR43546:SF9">
    <property type="entry name" value="L-ASCORBATE-6-PHOSPHATE LACTONASE ULAG-RELATED"/>
    <property type="match status" value="1"/>
</dbReference>
<keyword evidence="2" id="KW-0732">Signal</keyword>
<organism evidence="4 8">
    <name type="scientific">Phocaeicola vulgatus</name>
    <name type="common">Bacteroides vulgatus</name>
    <dbReference type="NCBI Taxonomy" id="821"/>
    <lineage>
        <taxon>Bacteria</taxon>
        <taxon>Pseudomonadati</taxon>
        <taxon>Bacteroidota</taxon>
        <taxon>Bacteroidia</taxon>
        <taxon>Bacteroidales</taxon>
        <taxon>Bacteroidaceae</taxon>
        <taxon>Phocaeicola</taxon>
    </lineage>
</organism>
<protein>
    <submittedName>
        <fullName evidence="4">MBL fold metallo-hydrolase</fullName>
    </submittedName>
</protein>
<evidence type="ECO:0000256" key="1">
    <source>
        <dbReference type="ARBA" id="ARBA00022801"/>
    </source>
</evidence>
<sequence length="287" mass="32116">MKIKHVLMIATTAVVLMSCMNVAYKENEPENTIRLIRNATLKMEYGGKIFLVDPILSEKGELMSVIGVNKNPTVHLTMPVKEVMDGVDFVLVTHSHFDHFDQPAATAMDDTLKLYIQPADSIFFLKEFGITNTEIIKDKITVEDITIHRTGGTHGKETIMEMMGEVSGFMLQAENQPTVYIVGDCLWTEEIKANIKRYQPDWIIINTGGAIIPALSSTFGTLIMNEKDVVSMIKESPSKCRFIAVHMDAIDHCQTTRSILRNEADKAGITKDKLMIPEDGEIILLNN</sequence>
<reference evidence="8 9" key="1">
    <citation type="journal article" date="2019" name="Nat. Med.">
        <title>A library of human gut bacterial isolates paired with longitudinal multiomics data enables mechanistic microbiome research.</title>
        <authorList>
            <person name="Poyet M."/>
            <person name="Groussin M."/>
            <person name="Gibbons S.M."/>
            <person name="Avila-Pacheco J."/>
            <person name="Jiang X."/>
            <person name="Kearney S.M."/>
            <person name="Perrotta A.R."/>
            <person name="Berdy B."/>
            <person name="Zhao S."/>
            <person name="Lieberman T.D."/>
            <person name="Swanson P.K."/>
            <person name="Smith M."/>
            <person name="Roesemann S."/>
            <person name="Alexander J.E."/>
            <person name="Rich S.A."/>
            <person name="Livny J."/>
            <person name="Vlamakis H."/>
            <person name="Clish C."/>
            <person name="Bullock K."/>
            <person name="Deik A."/>
            <person name="Scott J."/>
            <person name="Pierce K.A."/>
            <person name="Xavier R.J."/>
            <person name="Alm E.J."/>
        </authorList>
    </citation>
    <scope>NUCLEOTIDE SEQUENCE [LARGE SCALE GENOMIC DNA]</scope>
    <source>
        <strain evidence="4 8">BIOML-A73</strain>
        <strain evidence="7 9">BIOML-A82</strain>
        <strain evidence="6 10">BIOML-A85</strain>
        <strain evidence="5 11">BIOML-A93</strain>
    </source>
</reference>
<dbReference type="AlphaFoldDB" id="A0A6I0G1J7"/>
<dbReference type="InterPro" id="IPR001279">
    <property type="entry name" value="Metallo-B-lactamas"/>
</dbReference>
<dbReference type="InterPro" id="IPR036866">
    <property type="entry name" value="RibonucZ/Hydroxyglut_hydro"/>
</dbReference>
<dbReference type="PANTHER" id="PTHR43546">
    <property type="entry name" value="UPF0173 METAL-DEPENDENT HYDROLASE MJ1163-RELATED"/>
    <property type="match status" value="1"/>
</dbReference>
<dbReference type="EMBL" id="WCZV01000015">
    <property type="protein sequence ID" value="KAB6699223.1"/>
    <property type="molecule type" value="Genomic_DNA"/>
</dbReference>
<dbReference type="EMBL" id="WCZM01000068">
    <property type="protein sequence ID" value="KAB3561620.1"/>
    <property type="molecule type" value="Genomic_DNA"/>
</dbReference>